<dbReference type="Proteomes" id="UP001224516">
    <property type="component" value="Unassembled WGS sequence"/>
</dbReference>
<dbReference type="PANTHER" id="PTHR35862:SF3">
    <property type="entry name" value="FELS-2 PROPHAGE PROTEIN"/>
    <property type="match status" value="1"/>
</dbReference>
<evidence type="ECO:0000313" key="2">
    <source>
        <dbReference type="Proteomes" id="UP001224516"/>
    </source>
</evidence>
<organism evidence="1 2">
    <name type="scientific">Chromobacterium amazonense</name>
    <dbReference type="NCBI Taxonomy" id="1382803"/>
    <lineage>
        <taxon>Bacteria</taxon>
        <taxon>Pseudomonadati</taxon>
        <taxon>Pseudomonadota</taxon>
        <taxon>Betaproteobacteria</taxon>
        <taxon>Neisseriales</taxon>
        <taxon>Chromobacteriaceae</taxon>
        <taxon>Chromobacterium</taxon>
    </lineage>
</organism>
<comment type="caution">
    <text evidence="1">The sequence shown here is derived from an EMBL/GenBank/DDBJ whole genome shotgun (WGS) entry which is preliminary data.</text>
</comment>
<name>A0ABU8V2G8_9NEIS</name>
<proteinExistence type="predicted"/>
<protein>
    <submittedName>
        <fullName evidence="1">Phage late control D family protein</fullName>
    </submittedName>
</protein>
<reference evidence="1 2" key="1">
    <citation type="submission" date="2023-12" db="EMBL/GenBank/DDBJ databases">
        <title>Evaluation and characterization of a potential secondary metabolite violacein from indigenous Chromobacterium amazonense SAM215.</title>
        <authorList>
            <person name="Tarafdar M.R."/>
            <person name="Abedin S.M."/>
            <person name="Atiqua A."/>
            <person name="Saha A."/>
            <person name="Khan S.N."/>
        </authorList>
    </citation>
    <scope>NUCLEOTIDE SEQUENCE [LARGE SCALE GENOMIC DNA]</scope>
    <source>
        <strain evidence="1 2">SAM215</strain>
    </source>
</reference>
<gene>
    <name evidence="1" type="ORF">QCL97_011495</name>
</gene>
<dbReference type="Pfam" id="PF05954">
    <property type="entry name" value="Phage_GPD"/>
    <property type="match status" value="1"/>
</dbReference>
<dbReference type="EMBL" id="JAVFJF020000021">
    <property type="protein sequence ID" value="MEJ8675350.1"/>
    <property type="molecule type" value="Genomic_DNA"/>
</dbReference>
<keyword evidence="2" id="KW-1185">Reference proteome</keyword>
<dbReference type="InterPro" id="IPR052726">
    <property type="entry name" value="Phage_Baseplate_Hub"/>
</dbReference>
<accession>A0ABU8V2G8</accession>
<dbReference type="PANTHER" id="PTHR35862">
    <property type="entry name" value="FELS-2 PROPHAGE PROTEIN"/>
    <property type="match status" value="1"/>
</dbReference>
<dbReference type="SUPFAM" id="SSF69279">
    <property type="entry name" value="Phage tail proteins"/>
    <property type="match status" value="1"/>
</dbReference>
<dbReference type="RefSeq" id="WP_340224592.1">
    <property type="nucleotide sequence ID" value="NZ_JAVFJF020000021.1"/>
</dbReference>
<evidence type="ECO:0000313" key="1">
    <source>
        <dbReference type="EMBL" id="MEJ8675350.1"/>
    </source>
</evidence>
<sequence length="405" mass="44332">MTGAGQLFEQTASQLDGLAKQAGQALDHLAAQASDALRQRQPRRPVCRILLGGKDITRNLTPRLISLTLTDNRGFEADQLDIVLDDSDGKLDIPERGVTVKLALGWADGPLVDKGSYIVDEVEHTGTPDTLTIRARATDLRAGIATKREKSWHQTTLGAIVQAIAKANGLTPAIPAWLAKQKIEHIDQTSESDANLLTRLAEQYDAIATVKQGRLIFCKAGDAETVTGQPFPACQIRRSNGDNHRFNVADRDAYTAVKAYWHDVRGAKKGEVIVNQDTKFERRATVTKLGRKSKRTKLTAIQQKGIEPSSENIKVLRHVYVSEATALQGAKAAWQKLQRGVAEFSITLAEGRPELFPELPAQVQGFKPVIDATGWVLKKVTHQLGDGGYTTALELEARLEDVARE</sequence>